<feature type="transmembrane region" description="Helical" evidence="6">
    <location>
        <begin position="12"/>
        <end position="35"/>
    </location>
</feature>
<name>A0A222MXN8_9BACT</name>
<protein>
    <submittedName>
        <fullName evidence="8">Lipoteichoic acid synthase-like protein</fullName>
    </submittedName>
</protein>
<dbReference type="InterPro" id="IPR000917">
    <property type="entry name" value="Sulfatase_N"/>
</dbReference>
<dbReference type="PANTHER" id="PTHR47371:SF3">
    <property type="entry name" value="PHOSPHOGLYCEROL TRANSFERASE I"/>
    <property type="match status" value="1"/>
</dbReference>
<evidence type="ECO:0000256" key="1">
    <source>
        <dbReference type="ARBA" id="ARBA00004651"/>
    </source>
</evidence>
<comment type="subcellular location">
    <subcellularLocation>
        <location evidence="1">Cell membrane</location>
        <topology evidence="1">Multi-pass membrane protein</topology>
    </subcellularLocation>
</comment>
<evidence type="ECO:0000313" key="9">
    <source>
        <dbReference type="Proteomes" id="UP000201169"/>
    </source>
</evidence>
<evidence type="ECO:0000256" key="6">
    <source>
        <dbReference type="SAM" id="Phobius"/>
    </source>
</evidence>
<keyword evidence="3 6" id="KW-0812">Transmembrane</keyword>
<dbReference type="Pfam" id="PF00884">
    <property type="entry name" value="Sulfatase"/>
    <property type="match status" value="1"/>
</dbReference>
<organism evidence="8 9">
    <name type="scientific">Campylobacter avium LMG 24591</name>
    <dbReference type="NCBI Taxonomy" id="522484"/>
    <lineage>
        <taxon>Bacteria</taxon>
        <taxon>Pseudomonadati</taxon>
        <taxon>Campylobacterota</taxon>
        <taxon>Epsilonproteobacteria</taxon>
        <taxon>Campylobacterales</taxon>
        <taxon>Campylobacteraceae</taxon>
        <taxon>Campylobacter</taxon>
    </lineage>
</organism>
<dbReference type="InterPro" id="IPR050448">
    <property type="entry name" value="OpgB/LTA_synthase_biosynth"/>
</dbReference>
<dbReference type="AlphaFoldDB" id="A0A222MXN8"/>
<dbReference type="InterPro" id="IPR017850">
    <property type="entry name" value="Alkaline_phosphatase_core_sf"/>
</dbReference>
<accession>A0A222MXN8</accession>
<evidence type="ECO:0000256" key="5">
    <source>
        <dbReference type="ARBA" id="ARBA00023136"/>
    </source>
</evidence>
<evidence type="ECO:0000256" key="3">
    <source>
        <dbReference type="ARBA" id="ARBA00022692"/>
    </source>
</evidence>
<dbReference type="Proteomes" id="UP000201169">
    <property type="component" value="Chromosome"/>
</dbReference>
<dbReference type="GO" id="GO:0005886">
    <property type="term" value="C:plasma membrane"/>
    <property type="evidence" value="ECO:0007669"/>
    <property type="project" value="UniProtKB-SubCell"/>
</dbReference>
<keyword evidence="9" id="KW-1185">Reference proteome</keyword>
<dbReference type="SUPFAM" id="SSF53649">
    <property type="entry name" value="Alkaline phosphatase-like"/>
    <property type="match status" value="1"/>
</dbReference>
<evidence type="ECO:0000313" key="8">
    <source>
        <dbReference type="EMBL" id="ASQ30904.1"/>
    </source>
</evidence>
<reference evidence="8 9" key="1">
    <citation type="submission" date="2017-07" db="EMBL/GenBank/DDBJ databases">
        <title>Analysis of two Campylobacter avium genomes and identification of a novel hippuricase gene.</title>
        <authorList>
            <person name="Miller W.G."/>
            <person name="Chapman M.H."/>
            <person name="Yee E."/>
            <person name="Revez J."/>
            <person name="Bono J.L."/>
            <person name="Rossi M."/>
        </authorList>
    </citation>
    <scope>NUCLEOTIDE SEQUENCE [LARGE SCALE GENOMIC DNA]</scope>
    <source>
        <strain evidence="8 9">LMG 24591</strain>
    </source>
</reference>
<dbReference type="OrthoDB" id="9760224at2"/>
<dbReference type="CDD" id="cd16015">
    <property type="entry name" value="LTA_synthase"/>
    <property type="match status" value="1"/>
</dbReference>
<dbReference type="RefSeq" id="WP_094325701.1">
    <property type="nucleotide sequence ID" value="NZ_CP022347.1"/>
</dbReference>
<gene>
    <name evidence="8" type="ORF">CAV_1279</name>
</gene>
<sequence length="662" mass="76343">MKTFKTVLYQSLFFLVFLYSLFLLLRLIFVVYLGFYQGNLSLYNFNDLATFFINAFRYDGQIIGACAAVFFFLLLILNDKIAKIYAFLLIFITVFVEFANIAFYEIYQDVFNATLLGLIFDDKQAMFETALNGGFNFTYKVIIWLLLSTVFYFVFSKIFSLISKVKNYESKKTAKNSIVFAVFFLACLFAINGQIGLKGISLGKELIPVENDFLRKCTFGSFRDLAYVIKSYKKIFNSDFSDYTDKTVLESVNFFFDTNYSKQSGINLATLLSKEVENPEFKEIKHIFYVIAESYSAWHFNDEFKELGLSDNMKKFIQEYKAYKSDILHNATGTIRSLDVQISGLFNFEIPLSLSVGKSPVFKSAPAYILKDLGYKSNFYYGGSGTWQKIDVYTASQGFEKIFYNTHIIDFAKKNKLKEPYFNAWGAYDEYLYKFLLANTKEDEKSFNMILTTSYHPPYDVPLQDFNISFEKIDEFISKNSHKISDKTMLRKILSHIIYQDIQISSFIKEASAKFPNSLFVVTGDHYDMKYPFANPKFKDSNSIPLIIYSPALDIKSLSKTGSHIDILPSIVNLVAPNKYKYVSFGSPLVSTKQTKILSKEALGYLAVANDDFIYYADKLQYFDEKNQGKEDDISLAKELFERLKIAKALSYLIFKEGYELK</sequence>
<dbReference type="EMBL" id="CP022347">
    <property type="protein sequence ID" value="ASQ30904.1"/>
    <property type="molecule type" value="Genomic_DNA"/>
</dbReference>
<feature type="transmembrane region" description="Helical" evidence="6">
    <location>
        <begin position="55"/>
        <end position="77"/>
    </location>
</feature>
<keyword evidence="4 6" id="KW-1133">Transmembrane helix</keyword>
<evidence type="ECO:0000256" key="4">
    <source>
        <dbReference type="ARBA" id="ARBA00022989"/>
    </source>
</evidence>
<keyword evidence="5 6" id="KW-0472">Membrane</keyword>
<keyword evidence="2" id="KW-1003">Cell membrane</keyword>
<evidence type="ECO:0000259" key="7">
    <source>
        <dbReference type="Pfam" id="PF00884"/>
    </source>
</evidence>
<feature type="transmembrane region" description="Helical" evidence="6">
    <location>
        <begin position="176"/>
        <end position="197"/>
    </location>
</feature>
<dbReference type="PANTHER" id="PTHR47371">
    <property type="entry name" value="LIPOTEICHOIC ACID SYNTHASE"/>
    <property type="match status" value="1"/>
</dbReference>
<dbReference type="Gene3D" id="3.40.720.10">
    <property type="entry name" value="Alkaline Phosphatase, subunit A"/>
    <property type="match status" value="1"/>
</dbReference>
<feature type="domain" description="Sulfatase N-terminal" evidence="7">
    <location>
        <begin position="286"/>
        <end position="574"/>
    </location>
</feature>
<dbReference type="KEGG" id="cavi:CAV_1279"/>
<feature type="transmembrane region" description="Helical" evidence="6">
    <location>
        <begin position="84"/>
        <end position="107"/>
    </location>
</feature>
<proteinExistence type="predicted"/>
<evidence type="ECO:0000256" key="2">
    <source>
        <dbReference type="ARBA" id="ARBA00022475"/>
    </source>
</evidence>
<feature type="transmembrane region" description="Helical" evidence="6">
    <location>
        <begin position="137"/>
        <end position="155"/>
    </location>
</feature>